<gene>
    <name evidence="3" type="ORF">C1SCF055_LOCUS37639</name>
</gene>
<dbReference type="EMBL" id="CAMXCT020005537">
    <property type="protein sequence ID" value="CAL1165968.1"/>
    <property type="molecule type" value="Genomic_DNA"/>
</dbReference>
<organism evidence="3">
    <name type="scientific">Cladocopium goreaui</name>
    <dbReference type="NCBI Taxonomy" id="2562237"/>
    <lineage>
        <taxon>Eukaryota</taxon>
        <taxon>Sar</taxon>
        <taxon>Alveolata</taxon>
        <taxon>Dinophyceae</taxon>
        <taxon>Suessiales</taxon>
        <taxon>Symbiodiniaceae</taxon>
        <taxon>Cladocopium</taxon>
    </lineage>
</organism>
<proteinExistence type="predicted"/>
<dbReference type="EMBL" id="CAMXCT030005537">
    <property type="protein sequence ID" value="CAL4799905.1"/>
    <property type="molecule type" value="Genomic_DNA"/>
</dbReference>
<evidence type="ECO:0000256" key="2">
    <source>
        <dbReference type="SAM" id="SignalP"/>
    </source>
</evidence>
<feature type="non-terminal residue" evidence="3">
    <location>
        <position position="1"/>
    </location>
</feature>
<dbReference type="EMBL" id="CAMXCT010005537">
    <property type="protein sequence ID" value="CAI4012593.1"/>
    <property type="molecule type" value="Genomic_DNA"/>
</dbReference>
<accession>A0A9P1DM20</accession>
<dbReference type="OrthoDB" id="417361at2759"/>
<sequence>MAMCGSRWPCVFLVLVNLVLASCKENVLIRRDVAIRHDGKFDLLKRPEVHHAKHGHAKRLSTKKRGEHAQHAISHLKVDEMKEIPNCREEYTCDAHRTRSLGDYARKHIAVYTYNIGSYEGGMRDDNVPCVPSNVDAFLFLDDDTKERTDSNSLNLWKKLGWQVKSVTLQAGSEFVTGARLTSKLLKFTPPSWLLNGEWEWLVEFDGNVVLDLHTLGPFLDKYSSKPLLLLDWSYHEDCGDDGFQCFSHELHNMLHARRKYIEDSKENVEAWERKLAKEHDGTDGTRLSSSGRTVVLGAPRCLTLVNKFRFAEHDTAYSKKAIKVPVAPSQSTARPTDSNLENKYNRLLAALEKQENSEEVQQLVEEGSVKTASSRQMHTAVKKLDQARDKYHVALKARQNLHESWTKYLDESIKRWTTFAEDFGKKDRELETKVQQTKEKLQEARQCLDETKEQLSNRDKDLTKEDELMESEMDEEQSKVETSERILAGINAMVQNLEAVRVRPPDDINEHAAKKARTESTEAGAGVCQAPIWTHSIVSKDIFVSEWKASIKAIDLAFELGCSLHDNDWTIFKPVNHSRRRRQLRFATTVDLYVGPEDTVEFGKWPHALEVPYHRASIFHHDWEVDYTSFMAHHDVGPPPVQERVPEPQIIDQGAIAVNVEVTEDEALSEDSWSADIQTRSSWRTTLIFALRRQATTLRLDWREEQSFLQLDTHRTPALQDYPNCLRGDFKSTLGQDLLTCPFDRLDEELPDYASLTRADQELLQEFPADPQEGLLAQPATIQELYQLWTHQLAQQPTDETL</sequence>
<keyword evidence="2" id="KW-0732">Signal</keyword>
<feature type="signal peptide" evidence="2">
    <location>
        <begin position="1"/>
        <end position="21"/>
    </location>
</feature>
<dbReference type="Proteomes" id="UP001152797">
    <property type="component" value="Unassembled WGS sequence"/>
</dbReference>
<evidence type="ECO:0000256" key="1">
    <source>
        <dbReference type="SAM" id="MobiDB-lite"/>
    </source>
</evidence>
<feature type="chain" id="PRO_5043271567" evidence="2">
    <location>
        <begin position="22"/>
        <end position="803"/>
    </location>
</feature>
<dbReference type="AlphaFoldDB" id="A0A9P1DM20"/>
<feature type="region of interest" description="Disordered" evidence="1">
    <location>
        <begin position="451"/>
        <end position="483"/>
    </location>
</feature>
<evidence type="ECO:0000313" key="5">
    <source>
        <dbReference type="Proteomes" id="UP001152797"/>
    </source>
</evidence>
<feature type="compositionally biased region" description="Basic and acidic residues" evidence="1">
    <location>
        <begin position="451"/>
        <end position="467"/>
    </location>
</feature>
<name>A0A9P1DM20_9DINO</name>
<dbReference type="PROSITE" id="PS51257">
    <property type="entry name" value="PROKAR_LIPOPROTEIN"/>
    <property type="match status" value="1"/>
</dbReference>
<evidence type="ECO:0000313" key="4">
    <source>
        <dbReference type="EMBL" id="CAL1165968.1"/>
    </source>
</evidence>
<comment type="caution">
    <text evidence="3">The sequence shown here is derived from an EMBL/GenBank/DDBJ whole genome shotgun (WGS) entry which is preliminary data.</text>
</comment>
<evidence type="ECO:0000313" key="3">
    <source>
        <dbReference type="EMBL" id="CAI4012593.1"/>
    </source>
</evidence>
<reference evidence="3" key="1">
    <citation type="submission" date="2022-10" db="EMBL/GenBank/DDBJ databases">
        <authorList>
            <person name="Chen Y."/>
            <person name="Dougan E. K."/>
            <person name="Chan C."/>
            <person name="Rhodes N."/>
            <person name="Thang M."/>
        </authorList>
    </citation>
    <scope>NUCLEOTIDE SEQUENCE</scope>
</reference>
<protein>
    <submittedName>
        <fullName evidence="3">Uncharacterized protein</fullName>
    </submittedName>
</protein>
<reference evidence="4" key="2">
    <citation type="submission" date="2024-04" db="EMBL/GenBank/DDBJ databases">
        <authorList>
            <person name="Chen Y."/>
            <person name="Shah S."/>
            <person name="Dougan E. K."/>
            <person name="Thang M."/>
            <person name="Chan C."/>
        </authorList>
    </citation>
    <scope>NUCLEOTIDE SEQUENCE [LARGE SCALE GENOMIC DNA]</scope>
</reference>
<keyword evidence="5" id="KW-1185">Reference proteome</keyword>